<organism evidence="1 2">
    <name type="scientific">Favolaschia claudopus</name>
    <dbReference type="NCBI Taxonomy" id="2862362"/>
    <lineage>
        <taxon>Eukaryota</taxon>
        <taxon>Fungi</taxon>
        <taxon>Dikarya</taxon>
        <taxon>Basidiomycota</taxon>
        <taxon>Agaricomycotina</taxon>
        <taxon>Agaricomycetes</taxon>
        <taxon>Agaricomycetidae</taxon>
        <taxon>Agaricales</taxon>
        <taxon>Marasmiineae</taxon>
        <taxon>Mycenaceae</taxon>
        <taxon>Favolaschia</taxon>
    </lineage>
</organism>
<dbReference type="Gene3D" id="3.80.10.10">
    <property type="entry name" value="Ribonuclease Inhibitor"/>
    <property type="match status" value="1"/>
</dbReference>
<reference evidence="1 2" key="1">
    <citation type="journal article" date="2024" name="J Genomics">
        <title>Draft genome sequencing and assembly of Favolaschia claudopus CIRM-BRFM 2984 isolated from oak limbs.</title>
        <authorList>
            <person name="Navarro D."/>
            <person name="Drula E."/>
            <person name="Chaduli D."/>
            <person name="Cazenave R."/>
            <person name="Ahrendt S."/>
            <person name="Wang J."/>
            <person name="Lipzen A."/>
            <person name="Daum C."/>
            <person name="Barry K."/>
            <person name="Grigoriev I.V."/>
            <person name="Favel A."/>
            <person name="Rosso M.N."/>
            <person name="Martin F."/>
        </authorList>
    </citation>
    <scope>NUCLEOTIDE SEQUENCE [LARGE SCALE GENOMIC DNA]</scope>
    <source>
        <strain evidence="1 2">CIRM-BRFM 2984</strain>
    </source>
</reference>
<dbReference type="SUPFAM" id="SSF52047">
    <property type="entry name" value="RNI-like"/>
    <property type="match status" value="1"/>
</dbReference>
<proteinExistence type="predicted"/>
<dbReference type="InterPro" id="IPR032675">
    <property type="entry name" value="LRR_dom_sf"/>
</dbReference>
<comment type="caution">
    <text evidence="1">The sequence shown here is derived from an EMBL/GenBank/DDBJ whole genome shotgun (WGS) entry which is preliminary data.</text>
</comment>
<dbReference type="Proteomes" id="UP001362999">
    <property type="component" value="Unassembled WGS sequence"/>
</dbReference>
<dbReference type="AlphaFoldDB" id="A0AAV9ZI13"/>
<gene>
    <name evidence="1" type="ORF">R3P38DRAFT_3233882</name>
</gene>
<evidence type="ECO:0000313" key="2">
    <source>
        <dbReference type="Proteomes" id="UP001362999"/>
    </source>
</evidence>
<keyword evidence="2" id="KW-1185">Reference proteome</keyword>
<accession>A0AAV9ZI13</accession>
<name>A0AAV9ZI13_9AGAR</name>
<dbReference type="EMBL" id="JAWWNJ010000148">
    <property type="protein sequence ID" value="KAK6981752.1"/>
    <property type="molecule type" value="Genomic_DNA"/>
</dbReference>
<protein>
    <recommendedName>
        <fullName evidence="3">F-box domain-containing protein</fullName>
    </recommendedName>
</protein>
<evidence type="ECO:0008006" key="3">
    <source>
        <dbReference type="Google" id="ProtNLM"/>
    </source>
</evidence>
<evidence type="ECO:0000313" key="1">
    <source>
        <dbReference type="EMBL" id="KAK6981752.1"/>
    </source>
</evidence>
<sequence>MSNTSKDAYAQSSFLDVQPTIFPHAPVRRLPPETLCEIFQWTVWDGQHTRKAKNWVVPIAPWRITHVCRDWRHTARGCASLWSISVWEDHTTDYSYCIDDEVDYVRKPYEPTEDLTLGFPAPALEAQLQLSSLAVLEIVVDIGDGQQAAYLKPHLCALVRESNRWSRLTLHWNSGPEFLAPLLSGIHGQLAQLRYLKFDPEYLEPDYWPVQFGDVFSIAPRLRGINVFNVNDDVPILPSQLTLPHQTLTHVRLRCPAHFIFGIIQLQADTLIDAALYIDEEPAEPLRLADIVLPRLERLSLPNSWGCGLLHLPRLRDLRLSGNLDEVPTIIKRSQCRLETLEIAYMEITGSQVTVLDAIFRNVAALSHLWIALPHGKDEELTTILHLLNDPSVCPHLASLELDVQSTHSGLEKSWAIIRDILQSR</sequence>